<dbReference type="Proteomes" id="UP000187203">
    <property type="component" value="Unassembled WGS sequence"/>
</dbReference>
<reference evidence="3" key="1">
    <citation type="submission" date="2013-09" db="EMBL/GenBank/DDBJ databases">
        <title>Corchorus olitorius genome sequencing.</title>
        <authorList>
            <person name="Alam M."/>
            <person name="Haque M.S."/>
            <person name="Islam M.S."/>
            <person name="Emdad E.M."/>
            <person name="Islam M.M."/>
            <person name="Ahmed B."/>
            <person name="Halim A."/>
            <person name="Hossen Q.M.M."/>
            <person name="Hossain M.Z."/>
            <person name="Ahmed R."/>
            <person name="Khan M.M."/>
            <person name="Islam R."/>
            <person name="Rashid M.M."/>
            <person name="Khan S.A."/>
            <person name="Rahman M.S."/>
            <person name="Alam M."/>
            <person name="Yahiya A.S."/>
            <person name="Khan M.S."/>
            <person name="Azam M.S."/>
            <person name="Haque T."/>
            <person name="Lashkar M.Z.H."/>
            <person name="Akhand A.I."/>
            <person name="Morshed G."/>
            <person name="Roy S."/>
            <person name="Uddin K.S."/>
            <person name="Rabeya T."/>
            <person name="Hossain A.S."/>
            <person name="Chowdhury A."/>
            <person name="Snigdha A.R."/>
            <person name="Mortoza M.S."/>
            <person name="Matin S.A."/>
            <person name="Hoque S.M.E."/>
            <person name="Islam M.K."/>
            <person name="Roy D.K."/>
            <person name="Haider R."/>
            <person name="Moosa M.M."/>
            <person name="Elias S.M."/>
            <person name="Hasan A.M."/>
            <person name="Jahan S."/>
            <person name="Shafiuddin M."/>
            <person name="Mahmood N."/>
            <person name="Shommy N.S."/>
        </authorList>
    </citation>
    <scope>NUCLEOTIDE SEQUENCE [LARGE SCALE GENOMIC DNA]</scope>
    <source>
        <strain evidence="3">cv. O-4</strain>
    </source>
</reference>
<comment type="caution">
    <text evidence="2">The sequence shown here is derived from an EMBL/GenBank/DDBJ whole genome shotgun (WGS) entry which is preliminary data.</text>
</comment>
<keyword evidence="3" id="KW-1185">Reference proteome</keyword>
<organism evidence="2 3">
    <name type="scientific">Corchorus olitorius</name>
    <dbReference type="NCBI Taxonomy" id="93759"/>
    <lineage>
        <taxon>Eukaryota</taxon>
        <taxon>Viridiplantae</taxon>
        <taxon>Streptophyta</taxon>
        <taxon>Embryophyta</taxon>
        <taxon>Tracheophyta</taxon>
        <taxon>Spermatophyta</taxon>
        <taxon>Magnoliopsida</taxon>
        <taxon>eudicotyledons</taxon>
        <taxon>Gunneridae</taxon>
        <taxon>Pentapetalae</taxon>
        <taxon>rosids</taxon>
        <taxon>malvids</taxon>
        <taxon>Malvales</taxon>
        <taxon>Malvaceae</taxon>
        <taxon>Grewioideae</taxon>
        <taxon>Apeibeae</taxon>
        <taxon>Corchorus</taxon>
    </lineage>
</organism>
<protein>
    <submittedName>
        <fullName evidence="2">Phospholipid-transporting ATPase 1-like protein</fullName>
    </submittedName>
</protein>
<name>A0A1R3J8M5_9ROSI</name>
<feature type="transmembrane region" description="Helical" evidence="1">
    <location>
        <begin position="65"/>
        <end position="86"/>
    </location>
</feature>
<gene>
    <name evidence="2" type="ORF">COLO4_18572</name>
</gene>
<keyword evidence="1" id="KW-0812">Transmembrane</keyword>
<keyword evidence="1" id="KW-0472">Membrane</keyword>
<dbReference type="EMBL" id="AWUE01016476">
    <property type="protein sequence ID" value="OMO91188.1"/>
    <property type="molecule type" value="Genomic_DNA"/>
</dbReference>
<evidence type="ECO:0000313" key="3">
    <source>
        <dbReference type="Proteomes" id="UP000187203"/>
    </source>
</evidence>
<evidence type="ECO:0000313" key="2">
    <source>
        <dbReference type="EMBL" id="OMO91188.1"/>
    </source>
</evidence>
<accession>A0A1R3J8M5</accession>
<keyword evidence="1" id="KW-1133">Transmembrane helix</keyword>
<sequence>MARRAACASYIFISNLLKPTLPEVEMIPCSAVPKGNMILFYHPEDVPGLKETSVWDAMFKRLSQLLLVTGTAAIVCTGTAFCYAVVKDHHEKWLKRKQERKENNKLKALQRRKENLG</sequence>
<evidence type="ECO:0000256" key="1">
    <source>
        <dbReference type="SAM" id="Phobius"/>
    </source>
</evidence>
<proteinExistence type="predicted"/>
<dbReference type="AlphaFoldDB" id="A0A1R3J8M5"/>